<dbReference type="RefSeq" id="WP_404612140.1">
    <property type="nucleotide sequence ID" value="NZ_JADIKK010000008.1"/>
</dbReference>
<feature type="compositionally biased region" description="Basic and acidic residues" evidence="1">
    <location>
        <begin position="9"/>
        <end position="18"/>
    </location>
</feature>
<keyword evidence="3" id="KW-1185">Reference proteome</keyword>
<protein>
    <submittedName>
        <fullName evidence="2">Uncharacterized protein</fullName>
    </submittedName>
</protein>
<reference evidence="2 3" key="1">
    <citation type="submission" date="2020-10" db="EMBL/GenBank/DDBJ databases">
        <title>Phylogeny of dyella-like bacteria.</title>
        <authorList>
            <person name="Fu J."/>
        </authorList>
    </citation>
    <scope>NUCLEOTIDE SEQUENCE [LARGE SCALE GENOMIC DNA]</scope>
    <source>
        <strain evidence="2 3">KACC 19113</strain>
    </source>
</reference>
<gene>
    <name evidence="2" type="ORF">ISP25_04870</name>
</gene>
<dbReference type="Proteomes" id="UP001620339">
    <property type="component" value="Unassembled WGS sequence"/>
</dbReference>
<feature type="region of interest" description="Disordered" evidence="1">
    <location>
        <begin position="1"/>
        <end position="20"/>
    </location>
</feature>
<name>A0ABW8J264_9GAMM</name>
<sequence>MSIDDTEELSNHEREHDCQPLQTWSKRLSIPPASLLHHASQGHLTLFTIPQFCKASYFSIHEDLIREGQENSSPLGSGEAINQSIYVGPRDEIYGLILSAEDCSQLAKTGNADVASFDAVFRKHFGMVRRDDPTPGRLGNPLRPEGWRIVGYREGEGGEPADPSHSLLITEHLNWKNVYARDADIAAFFDRLNSWQFIEEFCVDGGITEDVPAFISTKLDRMIDVNRNLWRDHAKLDDNEKTKRRQYVEKLLRETFEEVQDKKKAGNPRTLAKLAASICDRTNASLTTDWKHYVTPRLLTLITTAKIFWSAPHVNLEDPLSHPDRSDVEAFLRKAGFQGKGEASAATTLIRPEGAANATGATKRPKHQLRLKDGSLWQFTE</sequence>
<evidence type="ECO:0000313" key="3">
    <source>
        <dbReference type="Proteomes" id="UP001620339"/>
    </source>
</evidence>
<accession>A0ABW8J264</accession>
<comment type="caution">
    <text evidence="2">The sequence shown here is derived from an EMBL/GenBank/DDBJ whole genome shotgun (WGS) entry which is preliminary data.</text>
</comment>
<proteinExistence type="predicted"/>
<evidence type="ECO:0000256" key="1">
    <source>
        <dbReference type="SAM" id="MobiDB-lite"/>
    </source>
</evidence>
<evidence type="ECO:0000313" key="2">
    <source>
        <dbReference type="EMBL" id="MFK2876401.1"/>
    </source>
</evidence>
<dbReference type="EMBL" id="JADIKK010000008">
    <property type="protein sequence ID" value="MFK2876401.1"/>
    <property type="molecule type" value="Genomic_DNA"/>
</dbReference>
<organism evidence="2 3">
    <name type="scientific">Rhodanobacter hydrolyticus</name>
    <dbReference type="NCBI Taxonomy" id="2250595"/>
    <lineage>
        <taxon>Bacteria</taxon>
        <taxon>Pseudomonadati</taxon>
        <taxon>Pseudomonadota</taxon>
        <taxon>Gammaproteobacteria</taxon>
        <taxon>Lysobacterales</taxon>
        <taxon>Rhodanobacteraceae</taxon>
        <taxon>Rhodanobacter</taxon>
    </lineage>
</organism>